<evidence type="ECO:0000313" key="2">
    <source>
        <dbReference type="EMBL" id="SFZ86711.1"/>
    </source>
</evidence>
<evidence type="ECO:0000313" key="3">
    <source>
        <dbReference type="Proteomes" id="UP000183447"/>
    </source>
</evidence>
<protein>
    <recommendedName>
        <fullName evidence="1">PIN like domain-containing protein</fullName>
    </recommendedName>
</protein>
<gene>
    <name evidence="2" type="ORF">SAMN02983003_3905</name>
</gene>
<dbReference type="AlphaFoldDB" id="A0A1K2I3A4"/>
<dbReference type="STRING" id="665118.SAMN02983003_3905"/>
<proteinExistence type="predicted"/>
<sequence length="276" mass="30748">MRLAGSGTMLNAAGRGEECVAQVCALLDRTTEIKALQSLSSALKFELIERDHAETVVAFDANVLLRMSKHSKCDDIVDYLRSQFSGQLILPGQVIQEFWNNQFLGVDSISSAVQKKFKDLSDTIGDFDERFGDYSERFRKLIGEFDDEYGYIFDDNTARKTKLFVDLLLEKARVPFVSRSLIAASAEVRKRTKTPPGFKDGGDGDFFVWADLLLGLAELKKDGVAYRRVTLVTLDKKIDWSRGGIPHPILSAEVHAISGAEFETITLESLAKRLVG</sequence>
<keyword evidence="3" id="KW-1185">Reference proteome</keyword>
<dbReference type="Pfam" id="PF18476">
    <property type="entry name" value="PIN_8"/>
    <property type="match status" value="1"/>
</dbReference>
<dbReference type="OrthoDB" id="9182727at2"/>
<dbReference type="InterPro" id="IPR041578">
    <property type="entry name" value="PIN_8"/>
</dbReference>
<dbReference type="Proteomes" id="UP000183447">
    <property type="component" value="Unassembled WGS sequence"/>
</dbReference>
<reference evidence="2 3" key="1">
    <citation type="submission" date="2016-11" db="EMBL/GenBank/DDBJ databases">
        <authorList>
            <person name="Jaros S."/>
            <person name="Januszkiewicz K."/>
            <person name="Wedrychowicz H."/>
        </authorList>
    </citation>
    <scope>NUCLEOTIDE SEQUENCE [LARGE SCALE GENOMIC DNA]</scope>
    <source>
        <strain evidence="2 3">ATCC 23634</strain>
    </source>
</reference>
<evidence type="ECO:0000259" key="1">
    <source>
        <dbReference type="Pfam" id="PF18476"/>
    </source>
</evidence>
<dbReference type="EMBL" id="FPKU01000004">
    <property type="protein sequence ID" value="SFZ86711.1"/>
    <property type="molecule type" value="Genomic_DNA"/>
</dbReference>
<feature type="domain" description="PIN like" evidence="1">
    <location>
        <begin position="182"/>
        <end position="241"/>
    </location>
</feature>
<accession>A0A1K2I3A4</accession>
<organism evidence="2 3">
    <name type="scientific">Devosia enhydra</name>
    <dbReference type="NCBI Taxonomy" id="665118"/>
    <lineage>
        <taxon>Bacteria</taxon>
        <taxon>Pseudomonadati</taxon>
        <taxon>Pseudomonadota</taxon>
        <taxon>Alphaproteobacteria</taxon>
        <taxon>Hyphomicrobiales</taxon>
        <taxon>Devosiaceae</taxon>
        <taxon>Devosia</taxon>
    </lineage>
</organism>
<name>A0A1K2I3A4_9HYPH</name>